<evidence type="ECO:0000256" key="1">
    <source>
        <dbReference type="ARBA" id="ARBA00006525"/>
    </source>
</evidence>
<dbReference type="PANTHER" id="PTHR43022:SF1">
    <property type="entry name" value="PROTEIN SMF"/>
    <property type="match status" value="1"/>
</dbReference>
<accession>A0A1G2QEQ7</accession>
<dbReference type="NCBIfam" id="TIGR00732">
    <property type="entry name" value="dprA"/>
    <property type="match status" value="1"/>
</dbReference>
<dbReference type="Pfam" id="PF02481">
    <property type="entry name" value="DNA_processg_A"/>
    <property type="match status" value="1"/>
</dbReference>
<evidence type="ECO:0000259" key="2">
    <source>
        <dbReference type="Pfam" id="PF02481"/>
    </source>
</evidence>
<evidence type="ECO:0000313" key="5">
    <source>
        <dbReference type="Proteomes" id="UP000177043"/>
    </source>
</evidence>
<dbReference type="Gene3D" id="3.40.50.450">
    <property type="match status" value="1"/>
</dbReference>
<comment type="caution">
    <text evidence="4">The sequence shown here is derived from an EMBL/GenBank/DDBJ whole genome shotgun (WGS) entry which is preliminary data.</text>
</comment>
<dbReference type="GO" id="GO:0009294">
    <property type="term" value="P:DNA-mediated transformation"/>
    <property type="evidence" value="ECO:0007669"/>
    <property type="project" value="InterPro"/>
</dbReference>
<name>A0A1G2QEQ7_9BACT</name>
<dbReference type="Gene3D" id="1.10.10.10">
    <property type="entry name" value="Winged helix-like DNA-binding domain superfamily/Winged helix DNA-binding domain"/>
    <property type="match status" value="1"/>
</dbReference>
<dbReference type="InterPro" id="IPR036388">
    <property type="entry name" value="WH-like_DNA-bd_sf"/>
</dbReference>
<dbReference type="InterPro" id="IPR003488">
    <property type="entry name" value="DprA"/>
</dbReference>
<feature type="domain" description="Smf/DprA SLOG" evidence="2">
    <location>
        <begin position="7"/>
        <end position="216"/>
    </location>
</feature>
<reference evidence="4 5" key="1">
    <citation type="journal article" date="2016" name="Nat. Commun.">
        <title>Thousands of microbial genomes shed light on interconnected biogeochemical processes in an aquifer system.</title>
        <authorList>
            <person name="Anantharaman K."/>
            <person name="Brown C.T."/>
            <person name="Hug L.A."/>
            <person name="Sharon I."/>
            <person name="Castelle C.J."/>
            <person name="Probst A.J."/>
            <person name="Thomas B.C."/>
            <person name="Singh A."/>
            <person name="Wilkins M.J."/>
            <person name="Karaoz U."/>
            <person name="Brodie E.L."/>
            <person name="Williams K.H."/>
            <person name="Hubbard S.S."/>
            <person name="Banfield J.F."/>
        </authorList>
    </citation>
    <scope>NUCLEOTIDE SEQUENCE [LARGE SCALE GENOMIC DNA]</scope>
</reference>
<dbReference type="SUPFAM" id="SSF102405">
    <property type="entry name" value="MCP/YpsA-like"/>
    <property type="match status" value="1"/>
</dbReference>
<protein>
    <submittedName>
        <fullName evidence="4">DNA protecting protein DprA</fullName>
    </submittedName>
</protein>
<dbReference type="AlphaFoldDB" id="A0A1G2QEQ7"/>
<proteinExistence type="inferred from homology"/>
<evidence type="ECO:0000313" key="4">
    <source>
        <dbReference type="EMBL" id="OHA58559.1"/>
    </source>
</evidence>
<gene>
    <name evidence="4" type="ORF">A2571_02200</name>
</gene>
<dbReference type="PANTHER" id="PTHR43022">
    <property type="entry name" value="PROTEIN SMF"/>
    <property type="match status" value="1"/>
</dbReference>
<dbReference type="Pfam" id="PF17782">
    <property type="entry name" value="WHD_DprA"/>
    <property type="match status" value="1"/>
</dbReference>
<dbReference type="InterPro" id="IPR041614">
    <property type="entry name" value="DprA_WH"/>
</dbReference>
<dbReference type="InterPro" id="IPR057666">
    <property type="entry name" value="DrpA_SLOG"/>
</dbReference>
<organism evidence="4 5">
    <name type="scientific">Candidatus Vogelbacteria bacterium RIFOXYD1_FULL_44_32</name>
    <dbReference type="NCBI Taxonomy" id="1802438"/>
    <lineage>
        <taxon>Bacteria</taxon>
        <taxon>Candidatus Vogeliibacteriota</taxon>
    </lineage>
</organism>
<feature type="domain" description="DprA winged helix" evidence="3">
    <location>
        <begin position="230"/>
        <end position="283"/>
    </location>
</feature>
<sequence>MYEIKSLAKKNWPPLLAEIPDGPNKLYIVGNLPDPEKYIYFSVVGSRKYSHYGKDACRELIHGLASYPVAIVSGLALGIDSIAHQAALEAGLPTIAVPGSGLGPEVLYPPSNRGLAEKIVASGGCLLSEFECDFRATPYSFPQRNRLMAGMSPATLIVEATAKSGTLITARLALDYNREVLVVPGPIFNDGSTGTLNLLKDGARPVTTSEDILDALEIKRITPSEAPSVTTNFSPTEKLIYELLMTEPLAREDIIIEAKLSATEASMALSLLEIKGLIEETGGEFRLTR</sequence>
<comment type="similarity">
    <text evidence="1">Belongs to the DprA/Smf family.</text>
</comment>
<dbReference type="EMBL" id="MHTJ01000003">
    <property type="protein sequence ID" value="OHA58559.1"/>
    <property type="molecule type" value="Genomic_DNA"/>
</dbReference>
<dbReference type="Proteomes" id="UP000177043">
    <property type="component" value="Unassembled WGS sequence"/>
</dbReference>
<evidence type="ECO:0000259" key="3">
    <source>
        <dbReference type="Pfam" id="PF17782"/>
    </source>
</evidence>
<dbReference type="STRING" id="1802438.A2571_02200"/>